<gene>
    <name evidence="3" type="ORF">SAMN05421686_108143</name>
</gene>
<name>A0A1N7P4N8_9GAMM</name>
<sequence>MPFGHVVDIESLVAPVNDDTPQGIDIREDRSPTSDYYTIKDARNAARAAERSAMFGGDDEVDVAGPWDIVQRTASKILTESSKDLEVASWYLESLVRSHGISGLRDGFSVINQIIDNFWDDVYPLPDEDGIETRVAPLTGLNGDGGDGTLLAPLRNIEITVYGDKGAFSYYQYLQARDADKIDDDDKKSERIASLGYSLAEITDTIAATDLLTCQNFVTTLEECAELYKNISSTLREKCGAEAPPSSKITELLAEIVRTTRFIYKPKLDEADAASAAVEAEESAAAAEDAAADASAIQGGQVVRLVNGTTGPITNREEALKRLEEVAKYFRQYEPHTPLAPGLERLISWGRMTVAELMMELIPDSNARGLFSQFTGVKMDGSDESTYVAPPAAPVASEAAAAPAAAPAPQAEPEPKSETNW</sequence>
<dbReference type="STRING" id="484498.SAMN05421686_108143"/>
<keyword evidence="4" id="KW-1185">Reference proteome</keyword>
<reference evidence="4" key="1">
    <citation type="submission" date="2017-01" db="EMBL/GenBank/DDBJ databases">
        <authorList>
            <person name="Varghese N."/>
            <person name="Submissions S."/>
        </authorList>
    </citation>
    <scope>NUCLEOTIDE SEQUENCE [LARGE SCALE GENOMIC DNA]</scope>
    <source>
        <strain evidence="4">DSM 24913</strain>
    </source>
</reference>
<evidence type="ECO:0000259" key="2">
    <source>
        <dbReference type="Pfam" id="PF06812"/>
    </source>
</evidence>
<dbReference type="InterPro" id="IPR010657">
    <property type="entry name" value="ImpA_N"/>
</dbReference>
<feature type="region of interest" description="Disordered" evidence="1">
    <location>
        <begin position="381"/>
        <end position="421"/>
    </location>
</feature>
<dbReference type="Proteomes" id="UP000185639">
    <property type="component" value="Unassembled WGS sequence"/>
</dbReference>
<dbReference type="PANTHER" id="PTHR37951">
    <property type="entry name" value="CYTOPLASMIC PROTEIN-RELATED"/>
    <property type="match status" value="1"/>
</dbReference>
<evidence type="ECO:0000313" key="3">
    <source>
        <dbReference type="EMBL" id="SIT05544.1"/>
    </source>
</evidence>
<protein>
    <submittedName>
        <fullName evidence="3">Type VI secretion system protein ImpA</fullName>
    </submittedName>
</protein>
<feature type="domain" description="ImpA N-terminal" evidence="2">
    <location>
        <begin position="14"/>
        <end position="142"/>
    </location>
</feature>
<dbReference type="OrthoDB" id="9771118at2"/>
<dbReference type="EMBL" id="FTOH01000008">
    <property type="protein sequence ID" value="SIT05544.1"/>
    <property type="molecule type" value="Genomic_DNA"/>
</dbReference>
<feature type="compositionally biased region" description="Low complexity" evidence="1">
    <location>
        <begin position="394"/>
        <end position="411"/>
    </location>
</feature>
<dbReference type="NCBIfam" id="TIGR03363">
    <property type="entry name" value="VI_chp_8"/>
    <property type="match status" value="1"/>
</dbReference>
<proteinExistence type="predicted"/>
<dbReference type="PANTHER" id="PTHR37951:SF1">
    <property type="entry name" value="TYPE VI SECRETION SYSTEM COMPONENT TSSA1"/>
    <property type="match status" value="1"/>
</dbReference>
<dbReference type="InterPro" id="IPR017740">
    <property type="entry name" value="TssA-like"/>
</dbReference>
<evidence type="ECO:0000256" key="1">
    <source>
        <dbReference type="SAM" id="MobiDB-lite"/>
    </source>
</evidence>
<evidence type="ECO:0000313" key="4">
    <source>
        <dbReference type="Proteomes" id="UP000185639"/>
    </source>
</evidence>
<accession>A0A1N7P4N8</accession>
<dbReference type="AlphaFoldDB" id="A0A1N7P4N8"/>
<organism evidence="3 4">
    <name type="scientific">Thalassolituus maritimus</name>
    <dbReference type="NCBI Taxonomy" id="484498"/>
    <lineage>
        <taxon>Bacteria</taxon>
        <taxon>Pseudomonadati</taxon>
        <taxon>Pseudomonadota</taxon>
        <taxon>Gammaproteobacteria</taxon>
        <taxon>Oceanospirillales</taxon>
        <taxon>Oceanospirillaceae</taxon>
        <taxon>Thalassolituus</taxon>
    </lineage>
</organism>
<dbReference type="Pfam" id="PF06812">
    <property type="entry name" value="ImpA_N"/>
    <property type="match status" value="1"/>
</dbReference>
<dbReference type="RefSeq" id="WP_076516929.1">
    <property type="nucleotide sequence ID" value="NZ_FTOH01000008.1"/>
</dbReference>